<dbReference type="InterPro" id="IPR047142">
    <property type="entry name" value="OryJ/VirC-like"/>
</dbReference>
<gene>
    <name evidence="2" type="ORF">BO88DRAFT_405772</name>
</gene>
<protein>
    <recommendedName>
        <fullName evidence="1">Cupin type-2 domain-containing protein</fullName>
    </recommendedName>
</protein>
<reference evidence="2" key="1">
    <citation type="submission" date="2016-12" db="EMBL/GenBank/DDBJ databases">
        <title>The genomes of Aspergillus section Nigri reveals drivers in fungal speciation.</title>
        <authorList>
            <consortium name="DOE Joint Genome Institute"/>
            <person name="Vesth T.C."/>
            <person name="Nybo J."/>
            <person name="Theobald S."/>
            <person name="Brandl J."/>
            <person name="Frisvad J.C."/>
            <person name="Nielsen K.F."/>
            <person name="Lyhne E.K."/>
            <person name="Kogle M.E."/>
            <person name="Kuo A."/>
            <person name="Riley R."/>
            <person name="Clum A."/>
            <person name="Nolan M."/>
            <person name="Lipzen A."/>
            <person name="Salamov A."/>
            <person name="Henrissat B."/>
            <person name="Wiebenga A."/>
            <person name="De Vries R.P."/>
            <person name="Grigoriev I.V."/>
            <person name="Mortensen U.H."/>
            <person name="Andersen M.R."/>
            <person name="Baker S.E."/>
        </authorList>
    </citation>
    <scope>NUCLEOTIDE SEQUENCE [LARGE SCALE GENOMIC DNA]</scope>
    <source>
        <strain evidence="2">CBS 113365</strain>
    </source>
</reference>
<dbReference type="InterPro" id="IPR013096">
    <property type="entry name" value="Cupin_2"/>
</dbReference>
<dbReference type="Proteomes" id="UP000248405">
    <property type="component" value="Unassembled WGS sequence"/>
</dbReference>
<name>A0A319CJ83_ASPVC</name>
<sequence>MTPQPLPTIRRLVTSHNNQGKAIVWKDSDIHATQAEHGPFLTRIWSSATLPPDLNTSDDLGQVDTGLANKGTICRIVDFPPHSVGMVHRSITLDYIHVLEGEVTLTLDDGSRTKARKNDVVVQQGTMHGWDNETSEWARLLCILISAKPPVVEGEELVAEVPFQV</sequence>
<dbReference type="PANTHER" id="PTHR36156">
    <property type="entry name" value="SLR2101 PROTEIN"/>
    <property type="match status" value="1"/>
</dbReference>
<dbReference type="CDD" id="cd02231">
    <property type="entry name" value="cupin_BLL6423-like"/>
    <property type="match status" value="1"/>
</dbReference>
<evidence type="ECO:0000259" key="1">
    <source>
        <dbReference type="Pfam" id="PF07883"/>
    </source>
</evidence>
<dbReference type="Gene3D" id="2.60.120.10">
    <property type="entry name" value="Jelly Rolls"/>
    <property type="match status" value="1"/>
</dbReference>
<feature type="domain" description="Cupin type-2" evidence="1">
    <location>
        <begin position="76"/>
        <end position="143"/>
    </location>
</feature>
<dbReference type="EMBL" id="KZ821627">
    <property type="protein sequence ID" value="PYH68352.1"/>
    <property type="molecule type" value="Genomic_DNA"/>
</dbReference>
<dbReference type="AlphaFoldDB" id="A0A319CJ83"/>
<dbReference type="GeneID" id="37211564"/>
<keyword evidence="3" id="KW-1185">Reference proteome</keyword>
<dbReference type="Gene3D" id="2.20.70.150">
    <property type="match status" value="1"/>
</dbReference>
<dbReference type="RefSeq" id="XP_025562146.1">
    <property type="nucleotide sequence ID" value="XM_025706972.1"/>
</dbReference>
<evidence type="ECO:0000313" key="3">
    <source>
        <dbReference type="Proteomes" id="UP000248405"/>
    </source>
</evidence>
<proteinExistence type="predicted"/>
<evidence type="ECO:0000313" key="2">
    <source>
        <dbReference type="EMBL" id="PYH68352.1"/>
    </source>
</evidence>
<organism evidence="2 3">
    <name type="scientific">Aspergillus vadensis (strain CBS 113365 / IMI 142717 / IBT 24658)</name>
    <dbReference type="NCBI Taxonomy" id="1448311"/>
    <lineage>
        <taxon>Eukaryota</taxon>
        <taxon>Fungi</taxon>
        <taxon>Dikarya</taxon>
        <taxon>Ascomycota</taxon>
        <taxon>Pezizomycotina</taxon>
        <taxon>Eurotiomycetes</taxon>
        <taxon>Eurotiomycetidae</taxon>
        <taxon>Eurotiales</taxon>
        <taxon>Aspergillaceae</taxon>
        <taxon>Aspergillus</taxon>
        <taxon>Aspergillus subgen. Circumdati</taxon>
    </lineage>
</organism>
<dbReference type="SUPFAM" id="SSF51182">
    <property type="entry name" value="RmlC-like cupins"/>
    <property type="match status" value="1"/>
</dbReference>
<dbReference type="InterPro" id="IPR011051">
    <property type="entry name" value="RmlC_Cupin_sf"/>
</dbReference>
<dbReference type="OrthoDB" id="5840532at2759"/>
<dbReference type="PANTHER" id="PTHR36156:SF2">
    <property type="entry name" value="CUPIN TYPE-2 DOMAIN-CONTAINING PROTEIN"/>
    <property type="match status" value="1"/>
</dbReference>
<accession>A0A319CJ83</accession>
<dbReference type="Pfam" id="PF07883">
    <property type="entry name" value="Cupin_2"/>
    <property type="match status" value="1"/>
</dbReference>
<dbReference type="InterPro" id="IPR014710">
    <property type="entry name" value="RmlC-like_jellyroll"/>
</dbReference>